<dbReference type="GO" id="GO:0019557">
    <property type="term" value="P:L-histidine catabolic process to glutamate and formate"/>
    <property type="evidence" value="ECO:0007669"/>
    <property type="project" value="UniProtKB-UniPathway"/>
</dbReference>
<comment type="similarity">
    <text evidence="3">Belongs to the urocanase family.</text>
</comment>
<dbReference type="GO" id="GO:0016153">
    <property type="term" value="F:urocanate hydratase activity"/>
    <property type="evidence" value="ECO:0007669"/>
    <property type="project" value="UniProtKB-EC"/>
</dbReference>
<dbReference type="InterPro" id="IPR035400">
    <property type="entry name" value="Urocanase_N"/>
</dbReference>
<reference evidence="13" key="1">
    <citation type="submission" date="2019-08" db="EMBL/GenBank/DDBJ databases">
        <authorList>
            <person name="Kucharzyk K."/>
            <person name="Murdoch R.W."/>
            <person name="Higgins S."/>
            <person name="Loffler F."/>
        </authorList>
    </citation>
    <scope>NUCLEOTIDE SEQUENCE</scope>
</reference>
<feature type="domain" description="Urocanase Rossmann-like" evidence="10">
    <location>
        <begin position="217"/>
        <end position="440"/>
    </location>
</feature>
<evidence type="ECO:0000259" key="10">
    <source>
        <dbReference type="Pfam" id="PF01175"/>
    </source>
</evidence>
<proteinExistence type="inferred from homology"/>
<evidence type="ECO:0000256" key="8">
    <source>
        <dbReference type="ARBA" id="ARBA00031640"/>
    </source>
</evidence>
<dbReference type="InterPro" id="IPR055351">
    <property type="entry name" value="Urocanase"/>
</dbReference>
<dbReference type="EMBL" id="VSSQ01002539">
    <property type="protein sequence ID" value="MPM16030.1"/>
    <property type="molecule type" value="Genomic_DNA"/>
</dbReference>
<dbReference type="NCBIfam" id="TIGR01228">
    <property type="entry name" value="hutU"/>
    <property type="match status" value="1"/>
</dbReference>
<keyword evidence="6" id="KW-0520">NAD</keyword>
<evidence type="ECO:0000256" key="7">
    <source>
        <dbReference type="ARBA" id="ARBA00023239"/>
    </source>
</evidence>
<evidence type="ECO:0000256" key="4">
    <source>
        <dbReference type="ARBA" id="ARBA00011992"/>
    </source>
</evidence>
<evidence type="ECO:0000256" key="5">
    <source>
        <dbReference type="ARBA" id="ARBA00022808"/>
    </source>
</evidence>
<dbReference type="InterPro" id="IPR036190">
    <property type="entry name" value="Urocanase_sf"/>
</dbReference>
<dbReference type="Pfam" id="PF17391">
    <property type="entry name" value="Urocanase_N"/>
    <property type="match status" value="1"/>
</dbReference>
<sequence length="674" mass="75747">MINNLDILNAMTIKLDDVLPEYPVFKENVRRAPKRELTLNEREIKLALKNALRYVPENLHEKLAPEFLEELMTRGRIYGYRFMPKEKIYGKPIEEYKGNCVEGKAFQVMIDNNLDHEVALYPYELVTYGETGQVCQNWMQYCLLKKYLEQLTDEQTLAVMSGHPLGLFKSHKTSPRVLVSNGLMIGMFDNPHDWAKATAMGVSSYGQMTAGGWMYIGPQGIVHGTFNTLINAGRKELGIPADQDLAGHLFITSGLGGMSGAQPKAVEIANGVGIIAEVDYSRIETRLNQGWVTMVTDSLEEAFKKAQEYLDKKQTISIAYHGNIVDLLEYAVDKNIHVDLLSDQTSCHVPYDGGYCPKGLTFEQRTELLKADREKFAELVNKSLEEHFKAVKTLVDRGTYFFDYGNAFMKAVFDAGVKEIAKNGTDTSEGFIFPSYVEDIMGPMLFDYGYGPFRWVCLSGNPEDLRKTDHAAMSCINPDRRGQDRDNYIWIRDAEKNKLVVGTQARILYQDALGRRDIALKFNEMVRNGEIGPVMIGRDHHDTGGTDSPFRETSNIYDGSNVTADMAVHCFAGNAARGMSLVALHNGGGVGISKSINGGFGMVLDGSRRVDEILFKSIPWDTMVGVSRRSWARNEHSIETTMEYNKQFAGEDHITIPYVASDELIDRTFTEYKK</sequence>
<dbReference type="PANTHER" id="PTHR12216:SF3">
    <property type="entry name" value="UROCANATE HYDRATASE"/>
    <property type="match status" value="1"/>
</dbReference>
<evidence type="ECO:0000313" key="13">
    <source>
        <dbReference type="EMBL" id="MPM16030.1"/>
    </source>
</evidence>
<dbReference type="AlphaFoldDB" id="A0A644XIJ3"/>
<dbReference type="GO" id="GO:0019556">
    <property type="term" value="P:L-histidine catabolic process to glutamate and formamide"/>
    <property type="evidence" value="ECO:0007669"/>
    <property type="project" value="UniProtKB-UniPathway"/>
</dbReference>
<protein>
    <recommendedName>
        <fullName evidence="4">urocanate hydratase</fullName>
        <ecNumber evidence="4">4.2.1.49</ecNumber>
    </recommendedName>
    <alternativeName>
        <fullName evidence="8">Imidazolonepropionate hydrolase</fullName>
    </alternativeName>
</protein>
<dbReference type="HAMAP" id="MF_00577">
    <property type="entry name" value="HutU"/>
    <property type="match status" value="1"/>
</dbReference>
<evidence type="ECO:0000259" key="12">
    <source>
        <dbReference type="Pfam" id="PF17392"/>
    </source>
</evidence>
<comment type="catalytic activity">
    <reaction evidence="9">
        <text>4-imidazolone-5-propanoate = trans-urocanate + H2O</text>
        <dbReference type="Rhea" id="RHEA:13101"/>
        <dbReference type="ChEBI" id="CHEBI:15377"/>
        <dbReference type="ChEBI" id="CHEBI:17771"/>
        <dbReference type="ChEBI" id="CHEBI:77893"/>
        <dbReference type="EC" id="4.2.1.49"/>
    </reaction>
</comment>
<dbReference type="InterPro" id="IPR035401">
    <property type="entry name" value="Urocanase_C"/>
</dbReference>
<evidence type="ECO:0000259" key="11">
    <source>
        <dbReference type="Pfam" id="PF17391"/>
    </source>
</evidence>
<keyword evidence="7 13" id="KW-0456">Lyase</keyword>
<accession>A0A644XIJ3</accession>
<evidence type="ECO:0000256" key="9">
    <source>
        <dbReference type="ARBA" id="ARBA00047623"/>
    </source>
</evidence>
<dbReference type="PROSITE" id="PS01233">
    <property type="entry name" value="UROCANASE"/>
    <property type="match status" value="1"/>
</dbReference>
<keyword evidence="5" id="KW-0369">Histidine metabolism</keyword>
<organism evidence="13">
    <name type="scientific">bioreactor metagenome</name>
    <dbReference type="NCBI Taxonomy" id="1076179"/>
    <lineage>
        <taxon>unclassified sequences</taxon>
        <taxon>metagenomes</taxon>
        <taxon>ecological metagenomes</taxon>
    </lineage>
</organism>
<name>A0A644XIJ3_9ZZZZ</name>
<evidence type="ECO:0000256" key="6">
    <source>
        <dbReference type="ARBA" id="ARBA00023027"/>
    </source>
</evidence>
<dbReference type="InterPro" id="IPR035085">
    <property type="entry name" value="Urocanase_Rossmann-like"/>
</dbReference>
<evidence type="ECO:0000256" key="2">
    <source>
        <dbReference type="ARBA" id="ARBA00004794"/>
    </source>
</evidence>
<dbReference type="EC" id="4.2.1.49" evidence="4"/>
<dbReference type="Pfam" id="PF17392">
    <property type="entry name" value="Urocanase_C"/>
    <property type="match status" value="1"/>
</dbReference>
<dbReference type="PANTHER" id="PTHR12216">
    <property type="entry name" value="UROCANATE HYDRATASE"/>
    <property type="match status" value="1"/>
</dbReference>
<evidence type="ECO:0000256" key="3">
    <source>
        <dbReference type="ARBA" id="ARBA00007578"/>
    </source>
</evidence>
<evidence type="ECO:0000256" key="1">
    <source>
        <dbReference type="ARBA" id="ARBA00001911"/>
    </source>
</evidence>
<gene>
    <name evidence="13" type="primary">hutU_10</name>
    <name evidence="13" type="ORF">SDC9_62404</name>
</gene>
<comment type="cofactor">
    <cofactor evidence="1">
        <name>NAD(+)</name>
        <dbReference type="ChEBI" id="CHEBI:57540"/>
    </cofactor>
</comment>
<dbReference type="SUPFAM" id="SSF111326">
    <property type="entry name" value="Urocanase"/>
    <property type="match status" value="1"/>
</dbReference>
<dbReference type="NCBIfam" id="NF003820">
    <property type="entry name" value="PRK05414.1"/>
    <property type="match status" value="1"/>
</dbReference>
<comment type="caution">
    <text evidence="13">The sequence shown here is derived from an EMBL/GenBank/DDBJ whole genome shotgun (WGS) entry which is preliminary data.</text>
</comment>
<feature type="domain" description="Urocanase N-terminal" evidence="11">
    <location>
        <begin position="89"/>
        <end position="214"/>
    </location>
</feature>
<dbReference type="PIRSF" id="PIRSF001423">
    <property type="entry name" value="Urocanate_hydrat"/>
    <property type="match status" value="1"/>
</dbReference>
<dbReference type="Gene3D" id="3.40.50.10730">
    <property type="entry name" value="Urocanase like domains"/>
    <property type="match status" value="1"/>
</dbReference>
<dbReference type="UniPathway" id="UPA00379">
    <property type="reaction ID" value="UER00550"/>
</dbReference>
<dbReference type="InterPro" id="IPR023636">
    <property type="entry name" value="Urocanase_CS"/>
</dbReference>
<dbReference type="InterPro" id="IPR038364">
    <property type="entry name" value="Urocanase_central_sf"/>
</dbReference>
<feature type="domain" description="Urocanase C-terminal" evidence="12">
    <location>
        <begin position="445"/>
        <end position="641"/>
    </location>
</feature>
<dbReference type="Gene3D" id="3.40.1770.10">
    <property type="entry name" value="Urocanase superfamily"/>
    <property type="match status" value="2"/>
</dbReference>
<comment type="pathway">
    <text evidence="2">Amino-acid degradation; L-histidine degradation into L-glutamate; N-formimidoyl-L-glutamate from L-histidine: step 2/3.</text>
</comment>
<dbReference type="InterPro" id="IPR023637">
    <property type="entry name" value="Urocanase-like"/>
</dbReference>
<dbReference type="Pfam" id="PF01175">
    <property type="entry name" value="Urocanase"/>
    <property type="match status" value="1"/>
</dbReference>